<evidence type="ECO:0000256" key="1">
    <source>
        <dbReference type="SAM" id="MobiDB-lite"/>
    </source>
</evidence>
<dbReference type="EMBL" id="OX465084">
    <property type="protein sequence ID" value="CAI9299905.1"/>
    <property type="molecule type" value="Genomic_DNA"/>
</dbReference>
<feature type="compositionally biased region" description="Basic and acidic residues" evidence="1">
    <location>
        <begin position="149"/>
        <end position="158"/>
    </location>
</feature>
<protein>
    <submittedName>
        <fullName evidence="2">Uncharacterized protein</fullName>
    </submittedName>
</protein>
<dbReference type="AlphaFoldDB" id="A0AA36ENJ8"/>
<sequence length="158" mass="17138">MFSIKESISKFGLSTQSSVFQESISQLISSIEENIKAKFAPILELVLRLPTNAPRVLQLSQGGDKGYSCIGSSKDSEKEAVVGKVMSTKIPISLLISVTKNSTRTTTGPIKKGIVINETDRGSSLNFMPPPSKDDQGDKVKGITLTLSEEEKKRQHAL</sequence>
<evidence type="ECO:0000313" key="3">
    <source>
        <dbReference type="Proteomes" id="UP001177003"/>
    </source>
</evidence>
<gene>
    <name evidence="2" type="ORF">LSALG_LOCUS38585</name>
</gene>
<accession>A0AA36ENJ8</accession>
<organism evidence="2 3">
    <name type="scientific">Lactuca saligna</name>
    <name type="common">Willowleaf lettuce</name>
    <dbReference type="NCBI Taxonomy" id="75948"/>
    <lineage>
        <taxon>Eukaryota</taxon>
        <taxon>Viridiplantae</taxon>
        <taxon>Streptophyta</taxon>
        <taxon>Embryophyta</taxon>
        <taxon>Tracheophyta</taxon>
        <taxon>Spermatophyta</taxon>
        <taxon>Magnoliopsida</taxon>
        <taxon>eudicotyledons</taxon>
        <taxon>Gunneridae</taxon>
        <taxon>Pentapetalae</taxon>
        <taxon>asterids</taxon>
        <taxon>campanulids</taxon>
        <taxon>Asterales</taxon>
        <taxon>Asteraceae</taxon>
        <taxon>Cichorioideae</taxon>
        <taxon>Cichorieae</taxon>
        <taxon>Lactucinae</taxon>
        <taxon>Lactuca</taxon>
    </lineage>
</organism>
<feature type="region of interest" description="Disordered" evidence="1">
    <location>
        <begin position="121"/>
        <end position="158"/>
    </location>
</feature>
<keyword evidence="3" id="KW-1185">Reference proteome</keyword>
<feature type="compositionally biased region" description="Basic and acidic residues" evidence="1">
    <location>
        <begin position="132"/>
        <end position="141"/>
    </location>
</feature>
<name>A0AA36ENJ8_LACSI</name>
<reference evidence="2" key="1">
    <citation type="submission" date="2023-04" db="EMBL/GenBank/DDBJ databases">
        <authorList>
            <person name="Vijverberg K."/>
            <person name="Xiong W."/>
            <person name="Schranz E."/>
        </authorList>
    </citation>
    <scope>NUCLEOTIDE SEQUENCE</scope>
</reference>
<proteinExistence type="predicted"/>
<dbReference type="Proteomes" id="UP001177003">
    <property type="component" value="Chromosome 8"/>
</dbReference>
<evidence type="ECO:0000313" key="2">
    <source>
        <dbReference type="EMBL" id="CAI9299905.1"/>
    </source>
</evidence>